<keyword evidence="1" id="KW-0812">Transmembrane</keyword>
<reference evidence="3" key="1">
    <citation type="submission" date="2015-01" db="EMBL/GenBank/DDBJ databases">
        <authorList>
            <person name="Aksoy S."/>
            <person name="Warren W."/>
            <person name="Wilson R.K."/>
        </authorList>
    </citation>
    <scope>NUCLEOTIDE SEQUENCE [LARGE SCALE GENOMIC DNA]</scope>
    <source>
        <strain evidence="3">IAEA</strain>
    </source>
</reference>
<name>A0A1B0ATA5_9MUSC</name>
<feature type="transmembrane region" description="Helical" evidence="1">
    <location>
        <begin position="33"/>
        <end position="50"/>
    </location>
</feature>
<keyword evidence="1" id="KW-1133">Transmembrane helix</keyword>
<evidence type="ECO:0000256" key="1">
    <source>
        <dbReference type="SAM" id="Phobius"/>
    </source>
</evidence>
<protein>
    <submittedName>
        <fullName evidence="2">Uncharacterized protein</fullName>
    </submittedName>
</protein>
<dbReference type="EMBL" id="JXJN01003215">
    <property type="status" value="NOT_ANNOTATED_CDS"/>
    <property type="molecule type" value="Genomic_DNA"/>
</dbReference>
<evidence type="ECO:0000313" key="3">
    <source>
        <dbReference type="Proteomes" id="UP000092460"/>
    </source>
</evidence>
<organism evidence="2 3">
    <name type="scientific">Glossina palpalis gambiensis</name>
    <dbReference type="NCBI Taxonomy" id="67801"/>
    <lineage>
        <taxon>Eukaryota</taxon>
        <taxon>Metazoa</taxon>
        <taxon>Ecdysozoa</taxon>
        <taxon>Arthropoda</taxon>
        <taxon>Hexapoda</taxon>
        <taxon>Insecta</taxon>
        <taxon>Pterygota</taxon>
        <taxon>Neoptera</taxon>
        <taxon>Endopterygota</taxon>
        <taxon>Diptera</taxon>
        <taxon>Brachycera</taxon>
        <taxon>Muscomorpha</taxon>
        <taxon>Hippoboscoidea</taxon>
        <taxon>Glossinidae</taxon>
        <taxon>Glossina</taxon>
    </lineage>
</organism>
<dbReference type="EnsemblMetazoa" id="GPPI007795-RA">
    <property type="protein sequence ID" value="GPPI007795-PA"/>
    <property type="gene ID" value="GPPI007795"/>
</dbReference>
<dbReference type="VEuPathDB" id="VectorBase:GPPI007795"/>
<keyword evidence="1" id="KW-0472">Membrane</keyword>
<accession>A0A1B0ATA5</accession>
<keyword evidence="3" id="KW-1185">Reference proteome</keyword>
<reference evidence="2" key="2">
    <citation type="submission" date="2020-05" db="UniProtKB">
        <authorList>
            <consortium name="EnsemblMetazoa"/>
        </authorList>
    </citation>
    <scope>IDENTIFICATION</scope>
    <source>
        <strain evidence="2">IAEA</strain>
    </source>
</reference>
<dbReference type="AlphaFoldDB" id="A0A1B0ATA5"/>
<proteinExistence type="predicted"/>
<sequence>MVYTISCDTENGDVLLEQIGINICSINAVKWEASAFASIILLTVNIYILLKWKKSANESNRPQQPFTISLTDMITYSIFCRYLSSDIKFCLTPSQAQRHEVRFCLPMTIVPRITYNVEVAQKA</sequence>
<dbReference type="Proteomes" id="UP000092460">
    <property type="component" value="Unassembled WGS sequence"/>
</dbReference>
<evidence type="ECO:0000313" key="2">
    <source>
        <dbReference type="EnsemblMetazoa" id="GPPI007795-PA"/>
    </source>
</evidence>